<dbReference type="PANTHER" id="PTHR43800:SF1">
    <property type="entry name" value="PEPTIDYL-LYSINE N-ACETYLTRANSFERASE YJAB"/>
    <property type="match status" value="1"/>
</dbReference>
<dbReference type="PROSITE" id="PS51186">
    <property type="entry name" value="GNAT"/>
    <property type="match status" value="1"/>
</dbReference>
<dbReference type="EC" id="2.3.1.-" evidence="5"/>
<keyword evidence="2 5" id="KW-0012">Acyltransferase</keyword>
<dbReference type="AlphaFoldDB" id="A0A511FA95"/>
<name>A0A511FA95_9CELL</name>
<keyword evidence="1 4" id="KW-0808">Transferase</keyword>
<sequence>MPTRKEIAVPAVHIRPSAGAAEYPALVEVWRSAVDATHRFLAPADRDAIEAALASHYFPGVLLSVAEVDGRPAGFSGVLDGTLEMLFVDAARRGSGIGTALVAHAIEEHGVTAVDVNEQNIEAAAFYAHYGFEVVGRSETDDAGRPYPVLHLKLGGFDAS</sequence>
<dbReference type="EMBL" id="BJVQ01000012">
    <property type="protein sequence ID" value="GEL46200.1"/>
    <property type="molecule type" value="Genomic_DNA"/>
</dbReference>
<protein>
    <submittedName>
        <fullName evidence="4 5">Acetyltransferase</fullName>
        <ecNumber evidence="5">2.3.1.-</ecNumber>
    </submittedName>
</protein>
<comment type="caution">
    <text evidence="4">The sequence shown here is derived from an EMBL/GenBank/DDBJ whole genome shotgun (WGS) entry which is preliminary data.</text>
</comment>
<gene>
    <name evidence="4" type="ORF">CHO01_13160</name>
    <name evidence="5" type="ORF">HNR08_000802</name>
</gene>
<dbReference type="InterPro" id="IPR000182">
    <property type="entry name" value="GNAT_dom"/>
</dbReference>
<dbReference type="Proteomes" id="UP000321723">
    <property type="component" value="Unassembled WGS sequence"/>
</dbReference>
<evidence type="ECO:0000256" key="1">
    <source>
        <dbReference type="ARBA" id="ARBA00022679"/>
    </source>
</evidence>
<evidence type="ECO:0000313" key="7">
    <source>
        <dbReference type="Proteomes" id="UP000564629"/>
    </source>
</evidence>
<dbReference type="Proteomes" id="UP000564629">
    <property type="component" value="Unassembled WGS sequence"/>
</dbReference>
<dbReference type="GO" id="GO:0016747">
    <property type="term" value="F:acyltransferase activity, transferring groups other than amino-acyl groups"/>
    <property type="evidence" value="ECO:0007669"/>
    <property type="project" value="InterPro"/>
</dbReference>
<evidence type="ECO:0000256" key="2">
    <source>
        <dbReference type="ARBA" id="ARBA00023315"/>
    </source>
</evidence>
<dbReference type="EMBL" id="JACHDN010000001">
    <property type="protein sequence ID" value="MBB5472066.1"/>
    <property type="molecule type" value="Genomic_DNA"/>
</dbReference>
<evidence type="ECO:0000313" key="6">
    <source>
        <dbReference type="Proteomes" id="UP000321723"/>
    </source>
</evidence>
<evidence type="ECO:0000313" key="5">
    <source>
        <dbReference type="EMBL" id="MBB5472066.1"/>
    </source>
</evidence>
<reference evidence="5 7" key="2">
    <citation type="submission" date="2020-08" db="EMBL/GenBank/DDBJ databases">
        <title>Sequencing the genomes of 1000 actinobacteria strains.</title>
        <authorList>
            <person name="Klenk H.-P."/>
        </authorList>
    </citation>
    <scope>NUCLEOTIDE SEQUENCE [LARGE SCALE GENOMIC DNA]</scope>
    <source>
        <strain evidence="5 7">DSM 9581</strain>
    </source>
</reference>
<dbReference type="RefSeq" id="WP_246802992.1">
    <property type="nucleotide sequence ID" value="NZ_BJVQ01000012.1"/>
</dbReference>
<dbReference type="Gene3D" id="3.40.630.30">
    <property type="match status" value="1"/>
</dbReference>
<accession>A0A511FA95</accession>
<evidence type="ECO:0000259" key="3">
    <source>
        <dbReference type="PROSITE" id="PS51186"/>
    </source>
</evidence>
<dbReference type="Pfam" id="PF13508">
    <property type="entry name" value="Acetyltransf_7"/>
    <property type="match status" value="1"/>
</dbReference>
<feature type="domain" description="N-acetyltransferase" evidence="3">
    <location>
        <begin position="12"/>
        <end position="156"/>
    </location>
</feature>
<dbReference type="NCBIfam" id="NF007807">
    <property type="entry name" value="PRK10514.1"/>
    <property type="match status" value="1"/>
</dbReference>
<dbReference type="InterPro" id="IPR016181">
    <property type="entry name" value="Acyl_CoA_acyltransferase"/>
</dbReference>
<dbReference type="SUPFAM" id="SSF55729">
    <property type="entry name" value="Acyl-CoA N-acyltransferases (Nat)"/>
    <property type="match status" value="1"/>
</dbReference>
<dbReference type="CDD" id="cd04301">
    <property type="entry name" value="NAT_SF"/>
    <property type="match status" value="1"/>
</dbReference>
<evidence type="ECO:0000313" key="4">
    <source>
        <dbReference type="EMBL" id="GEL46200.1"/>
    </source>
</evidence>
<reference evidence="4 6" key="1">
    <citation type="submission" date="2019-07" db="EMBL/GenBank/DDBJ databases">
        <title>Whole genome shotgun sequence of Cellulomonas hominis NBRC 16055.</title>
        <authorList>
            <person name="Hosoyama A."/>
            <person name="Uohara A."/>
            <person name="Ohji S."/>
            <person name="Ichikawa N."/>
        </authorList>
    </citation>
    <scope>NUCLEOTIDE SEQUENCE [LARGE SCALE GENOMIC DNA]</scope>
    <source>
        <strain evidence="4 6">NBRC 16055</strain>
    </source>
</reference>
<organism evidence="4 6">
    <name type="scientific">Cellulomonas hominis</name>
    <dbReference type="NCBI Taxonomy" id="156981"/>
    <lineage>
        <taxon>Bacteria</taxon>
        <taxon>Bacillati</taxon>
        <taxon>Actinomycetota</taxon>
        <taxon>Actinomycetes</taxon>
        <taxon>Micrococcales</taxon>
        <taxon>Cellulomonadaceae</taxon>
        <taxon>Cellulomonas</taxon>
    </lineage>
</organism>
<proteinExistence type="predicted"/>
<keyword evidence="6" id="KW-1185">Reference proteome</keyword>
<dbReference type="PANTHER" id="PTHR43800">
    <property type="entry name" value="PEPTIDYL-LYSINE N-ACETYLTRANSFERASE YJAB"/>
    <property type="match status" value="1"/>
</dbReference>